<dbReference type="SUPFAM" id="SSF53474">
    <property type="entry name" value="alpha/beta-Hydrolases"/>
    <property type="match status" value="1"/>
</dbReference>
<dbReference type="GO" id="GO:0017171">
    <property type="term" value="F:serine hydrolase activity"/>
    <property type="evidence" value="ECO:0007669"/>
    <property type="project" value="TreeGrafter"/>
</dbReference>
<dbReference type="EMBL" id="CAXKWB010041969">
    <property type="protein sequence ID" value="CAL4157268.1"/>
    <property type="molecule type" value="Genomic_DNA"/>
</dbReference>
<keyword evidence="2" id="KW-1185">Reference proteome</keyword>
<comment type="caution">
    <text evidence="1">The sequence shown here is derived from an EMBL/GenBank/DDBJ whole genome shotgun (WGS) entry which is preliminary data.</text>
</comment>
<dbReference type="InterPro" id="IPR029058">
    <property type="entry name" value="AB_hydrolase_fold"/>
</dbReference>
<dbReference type="PANTHER" id="PTHR20908:SF1">
    <property type="entry name" value="LD15586P"/>
    <property type="match status" value="1"/>
</dbReference>
<dbReference type="InterPro" id="IPR008547">
    <property type="entry name" value="DUF829_TMEM53"/>
</dbReference>
<gene>
    <name evidence="1" type="ORF">MNOR_LOCUS31849</name>
</gene>
<dbReference type="Pfam" id="PF05705">
    <property type="entry name" value="DUF829"/>
    <property type="match status" value="1"/>
</dbReference>
<dbReference type="Gene3D" id="3.40.50.1820">
    <property type="entry name" value="alpha/beta hydrolase"/>
    <property type="match status" value="1"/>
</dbReference>
<sequence length="164" mass="18517">QLVAQEVLKFLQSYPVTSRCIVHGFSVGAYAFSEACVMMNEIDGNYKQLADRFVGQIWDSPVDIQGIPTGMPAAMSSNQLFRKGGKFFLENYLEKSSASKHYRAASSMFHEPFLKLPALFLISKSDPVSTPDMIENATKDWDKHNVSMSIKTWDKSPHVSHYHH</sequence>
<protein>
    <submittedName>
        <fullName evidence="1">Uncharacterized protein</fullName>
    </submittedName>
</protein>
<accession>A0AAV2S630</accession>
<proteinExistence type="predicted"/>
<evidence type="ECO:0000313" key="1">
    <source>
        <dbReference type="EMBL" id="CAL4157268.1"/>
    </source>
</evidence>
<dbReference type="AlphaFoldDB" id="A0AAV2S630"/>
<dbReference type="Proteomes" id="UP001497623">
    <property type="component" value="Unassembled WGS sequence"/>
</dbReference>
<reference evidence="1 2" key="1">
    <citation type="submission" date="2024-05" db="EMBL/GenBank/DDBJ databases">
        <authorList>
            <person name="Wallberg A."/>
        </authorList>
    </citation>
    <scope>NUCLEOTIDE SEQUENCE [LARGE SCALE GENOMIC DNA]</scope>
</reference>
<dbReference type="PANTHER" id="PTHR20908">
    <property type="entry name" value="LD15586P"/>
    <property type="match status" value="1"/>
</dbReference>
<feature type="non-terminal residue" evidence="1">
    <location>
        <position position="1"/>
    </location>
</feature>
<organism evidence="1 2">
    <name type="scientific">Meganyctiphanes norvegica</name>
    <name type="common">Northern krill</name>
    <name type="synonym">Thysanopoda norvegica</name>
    <dbReference type="NCBI Taxonomy" id="48144"/>
    <lineage>
        <taxon>Eukaryota</taxon>
        <taxon>Metazoa</taxon>
        <taxon>Ecdysozoa</taxon>
        <taxon>Arthropoda</taxon>
        <taxon>Crustacea</taxon>
        <taxon>Multicrustacea</taxon>
        <taxon>Malacostraca</taxon>
        <taxon>Eumalacostraca</taxon>
        <taxon>Eucarida</taxon>
        <taxon>Euphausiacea</taxon>
        <taxon>Euphausiidae</taxon>
        <taxon>Meganyctiphanes</taxon>
    </lineage>
</organism>
<name>A0AAV2S630_MEGNR</name>
<feature type="non-terminal residue" evidence="1">
    <location>
        <position position="164"/>
    </location>
</feature>
<evidence type="ECO:0000313" key="2">
    <source>
        <dbReference type="Proteomes" id="UP001497623"/>
    </source>
</evidence>